<dbReference type="SUPFAM" id="SSF51735">
    <property type="entry name" value="NAD(P)-binding Rossmann-fold domains"/>
    <property type="match status" value="1"/>
</dbReference>
<keyword evidence="2" id="KW-0521">NADP</keyword>
<evidence type="ECO:0000313" key="5">
    <source>
        <dbReference type="EMBL" id="OAQ96443.1"/>
    </source>
</evidence>
<comment type="similarity">
    <text evidence="1">Belongs to the short-chain dehydrogenases/reductases (SDR) family.</text>
</comment>
<dbReference type="InterPro" id="IPR013968">
    <property type="entry name" value="PKS_KR"/>
</dbReference>
<dbReference type="GO" id="GO:0016491">
    <property type="term" value="F:oxidoreductase activity"/>
    <property type="evidence" value="ECO:0007669"/>
    <property type="project" value="UniProtKB-KW"/>
</dbReference>
<keyword evidence="3" id="KW-0560">Oxidoreductase</keyword>
<dbReference type="PANTHER" id="PTHR43963">
    <property type="entry name" value="CARBONYL REDUCTASE 1-RELATED"/>
    <property type="match status" value="1"/>
</dbReference>
<dbReference type="AlphaFoldDB" id="A0A179I4H3"/>
<dbReference type="Gene3D" id="3.40.50.720">
    <property type="entry name" value="NAD(P)-binding Rossmann-like Domain"/>
    <property type="match status" value="2"/>
</dbReference>
<feature type="domain" description="Ketoreductase (KR)" evidence="4">
    <location>
        <begin position="3"/>
        <end position="77"/>
    </location>
</feature>
<dbReference type="PANTHER" id="PTHR43963:SF6">
    <property type="entry name" value="CHAIN DEHYDROGENASE FAMILY PROTEIN, PUTATIVE (AFU_ORTHOLOGUE AFUA_3G15350)-RELATED"/>
    <property type="match status" value="1"/>
</dbReference>
<name>A0A179I4H3_CORDF</name>
<evidence type="ECO:0000259" key="4">
    <source>
        <dbReference type="Pfam" id="PF08659"/>
    </source>
</evidence>
<accession>A0A179I4H3</accession>
<protein>
    <recommendedName>
        <fullName evidence="4">Ketoreductase (KR) domain-containing protein</fullName>
    </recommendedName>
</protein>
<dbReference type="InterPro" id="IPR002347">
    <property type="entry name" value="SDR_fam"/>
</dbReference>
<gene>
    <name evidence="5" type="ORF">LLEC1_00993</name>
</gene>
<evidence type="ECO:0000256" key="2">
    <source>
        <dbReference type="ARBA" id="ARBA00022857"/>
    </source>
</evidence>
<sequence>MTVTLVTGGNRGIGYAIVKVLAARLASPSIIIGCRDVASGQKAVGELRGGGITADIDVVRMDIEDDDCIREAVAALPPAAVVSYCASKAALNMLTLHLQLEEDGRGEGEAARVGYWAASPGHCSTAFNGFRGRKEPEEGAEVVARLLEAAEGEFEAGTFWQCEDGVLGEVTW</sequence>
<dbReference type="Pfam" id="PF08659">
    <property type="entry name" value="KR"/>
    <property type="match status" value="1"/>
</dbReference>
<proteinExistence type="inferred from homology"/>
<comment type="caution">
    <text evidence="5">The sequence shown here is derived from an EMBL/GenBank/DDBJ whole genome shotgun (WGS) entry which is preliminary data.</text>
</comment>
<evidence type="ECO:0000256" key="1">
    <source>
        <dbReference type="ARBA" id="ARBA00006484"/>
    </source>
</evidence>
<dbReference type="OMA" id="MLTLHYQ"/>
<organism evidence="5 6">
    <name type="scientific">Cordyceps confragosa</name>
    <name type="common">Lecanicillium lecanii</name>
    <dbReference type="NCBI Taxonomy" id="2714763"/>
    <lineage>
        <taxon>Eukaryota</taxon>
        <taxon>Fungi</taxon>
        <taxon>Dikarya</taxon>
        <taxon>Ascomycota</taxon>
        <taxon>Pezizomycotina</taxon>
        <taxon>Sordariomycetes</taxon>
        <taxon>Hypocreomycetidae</taxon>
        <taxon>Hypocreales</taxon>
        <taxon>Cordycipitaceae</taxon>
        <taxon>Akanthomyces</taxon>
    </lineage>
</organism>
<dbReference type="Proteomes" id="UP000243081">
    <property type="component" value="Unassembled WGS sequence"/>
</dbReference>
<keyword evidence="6" id="KW-1185">Reference proteome</keyword>
<dbReference type="PRINTS" id="PR00081">
    <property type="entry name" value="GDHRDH"/>
</dbReference>
<evidence type="ECO:0000256" key="3">
    <source>
        <dbReference type="ARBA" id="ARBA00023002"/>
    </source>
</evidence>
<evidence type="ECO:0000313" key="6">
    <source>
        <dbReference type="Proteomes" id="UP000243081"/>
    </source>
</evidence>
<reference evidence="5 6" key="1">
    <citation type="submission" date="2016-03" db="EMBL/GenBank/DDBJ databases">
        <title>Fine-scale spatial genetic structure of a fungal parasite of coffee scale insects.</title>
        <authorList>
            <person name="Jackson D."/>
            <person name="Zemenick K.A."/>
            <person name="Malloure B."/>
            <person name="Quandt C.A."/>
            <person name="James T.Y."/>
        </authorList>
    </citation>
    <scope>NUCLEOTIDE SEQUENCE [LARGE SCALE GENOMIC DNA]</scope>
    <source>
        <strain evidence="5 6">UM487</strain>
    </source>
</reference>
<dbReference type="InterPro" id="IPR036291">
    <property type="entry name" value="NAD(P)-bd_dom_sf"/>
</dbReference>
<dbReference type="EMBL" id="LUKN01004172">
    <property type="protein sequence ID" value="OAQ96443.1"/>
    <property type="molecule type" value="Genomic_DNA"/>
</dbReference>
<dbReference type="OrthoDB" id="1933717at2759"/>